<reference evidence="7" key="1">
    <citation type="submission" date="2020-10" db="EMBL/GenBank/DDBJ databases">
        <authorList>
            <person name="Gilroy R."/>
        </authorList>
    </citation>
    <scope>NUCLEOTIDE SEQUENCE</scope>
    <source>
        <strain evidence="7">CHK193-30670</strain>
    </source>
</reference>
<evidence type="ECO:0000256" key="5">
    <source>
        <dbReference type="PROSITE-ProRule" id="PRU10015"/>
    </source>
</evidence>
<keyword evidence="3 4" id="KW-0949">S-adenosyl-L-methionine</keyword>
<dbReference type="Gene3D" id="2.40.50.1070">
    <property type="match status" value="1"/>
</dbReference>
<dbReference type="EC" id="2.1.1.190" evidence="7"/>
<comment type="caution">
    <text evidence="7">The sequence shown here is derived from an EMBL/GenBank/DDBJ whole genome shotgun (WGS) entry which is preliminary data.</text>
</comment>
<dbReference type="CDD" id="cd02440">
    <property type="entry name" value="AdoMet_MTases"/>
    <property type="match status" value="1"/>
</dbReference>
<dbReference type="Pfam" id="PF01938">
    <property type="entry name" value="TRAM"/>
    <property type="match status" value="1"/>
</dbReference>
<name>A0A9D1IP99_9FIRM</name>
<evidence type="ECO:0000256" key="2">
    <source>
        <dbReference type="ARBA" id="ARBA00022679"/>
    </source>
</evidence>
<dbReference type="EMBL" id="DVMT01000047">
    <property type="protein sequence ID" value="HIU40575.1"/>
    <property type="molecule type" value="Genomic_DNA"/>
</dbReference>
<feature type="active site" evidence="5">
    <location>
        <position position="377"/>
    </location>
</feature>
<feature type="domain" description="TRAM" evidence="6">
    <location>
        <begin position="4"/>
        <end position="62"/>
    </location>
</feature>
<dbReference type="PROSITE" id="PS51687">
    <property type="entry name" value="SAM_MT_RNA_M5U"/>
    <property type="match status" value="1"/>
</dbReference>
<dbReference type="NCBIfam" id="TIGR00479">
    <property type="entry name" value="rumA"/>
    <property type="match status" value="1"/>
</dbReference>
<dbReference type="InterPro" id="IPR030390">
    <property type="entry name" value="MeTrfase_TrmA_AS"/>
</dbReference>
<feature type="active site" description="Nucleophile" evidence="4">
    <location>
        <position position="377"/>
    </location>
</feature>
<dbReference type="GO" id="GO:0070475">
    <property type="term" value="P:rRNA base methylation"/>
    <property type="evidence" value="ECO:0007669"/>
    <property type="project" value="TreeGrafter"/>
</dbReference>
<organism evidence="7 8">
    <name type="scientific">Candidatus Aphodocola excrementigallinarum</name>
    <dbReference type="NCBI Taxonomy" id="2840670"/>
    <lineage>
        <taxon>Bacteria</taxon>
        <taxon>Bacillati</taxon>
        <taxon>Bacillota</taxon>
        <taxon>Bacilli</taxon>
        <taxon>Candidatus Aphodocola</taxon>
    </lineage>
</organism>
<dbReference type="PANTHER" id="PTHR11061">
    <property type="entry name" value="RNA M5U METHYLTRANSFERASE"/>
    <property type="match status" value="1"/>
</dbReference>
<dbReference type="InterPro" id="IPR029063">
    <property type="entry name" value="SAM-dependent_MTases_sf"/>
</dbReference>
<dbReference type="SUPFAM" id="SSF53335">
    <property type="entry name" value="S-adenosyl-L-methionine-dependent methyltransferases"/>
    <property type="match status" value="1"/>
</dbReference>
<dbReference type="InterPro" id="IPR010280">
    <property type="entry name" value="U5_MeTrfase_fam"/>
</dbReference>
<feature type="binding site" evidence="4">
    <location>
        <position position="284"/>
    </location>
    <ligand>
        <name>S-adenosyl-L-methionine</name>
        <dbReference type="ChEBI" id="CHEBI:59789"/>
    </ligand>
</feature>
<comment type="similarity">
    <text evidence="4">Belongs to the class I-like SAM-binding methyltransferase superfamily. RNA M5U methyltransferase family.</text>
</comment>
<evidence type="ECO:0000313" key="7">
    <source>
        <dbReference type="EMBL" id="HIU40575.1"/>
    </source>
</evidence>
<dbReference type="PANTHER" id="PTHR11061:SF30">
    <property type="entry name" value="TRNA (URACIL(54)-C(5))-METHYLTRANSFERASE"/>
    <property type="match status" value="1"/>
</dbReference>
<dbReference type="AlphaFoldDB" id="A0A9D1IP99"/>
<reference evidence="7" key="2">
    <citation type="journal article" date="2021" name="PeerJ">
        <title>Extensive microbial diversity within the chicken gut microbiome revealed by metagenomics and culture.</title>
        <authorList>
            <person name="Gilroy R."/>
            <person name="Ravi A."/>
            <person name="Getino M."/>
            <person name="Pursley I."/>
            <person name="Horton D.L."/>
            <person name="Alikhan N.F."/>
            <person name="Baker D."/>
            <person name="Gharbi K."/>
            <person name="Hall N."/>
            <person name="Watson M."/>
            <person name="Adriaenssens E.M."/>
            <person name="Foster-Nyarko E."/>
            <person name="Jarju S."/>
            <person name="Secka A."/>
            <person name="Antonio M."/>
            <person name="Oren A."/>
            <person name="Chaudhuri R.R."/>
            <person name="La Ragione R."/>
            <person name="Hildebrand F."/>
            <person name="Pallen M.J."/>
        </authorList>
    </citation>
    <scope>NUCLEOTIDE SEQUENCE</scope>
    <source>
        <strain evidence="7">CHK193-30670</strain>
    </source>
</reference>
<evidence type="ECO:0000256" key="1">
    <source>
        <dbReference type="ARBA" id="ARBA00022603"/>
    </source>
</evidence>
<accession>A0A9D1IP99</accession>
<dbReference type="PROSITE" id="PS01230">
    <property type="entry name" value="TRMA_1"/>
    <property type="match status" value="1"/>
</dbReference>
<evidence type="ECO:0000256" key="4">
    <source>
        <dbReference type="PROSITE-ProRule" id="PRU01024"/>
    </source>
</evidence>
<proteinExistence type="inferred from homology"/>
<feature type="binding site" evidence="4">
    <location>
        <position position="255"/>
    </location>
    <ligand>
        <name>S-adenosyl-L-methionine</name>
        <dbReference type="ChEBI" id="CHEBI:59789"/>
    </ligand>
</feature>
<evidence type="ECO:0000259" key="6">
    <source>
        <dbReference type="PROSITE" id="PS50926"/>
    </source>
</evidence>
<dbReference type="InterPro" id="IPR012340">
    <property type="entry name" value="NA-bd_OB-fold"/>
</dbReference>
<dbReference type="Gene3D" id="3.40.50.150">
    <property type="entry name" value="Vaccinia Virus protein VP39"/>
    <property type="match status" value="1"/>
</dbReference>
<feature type="binding site" evidence="4">
    <location>
        <position position="350"/>
    </location>
    <ligand>
        <name>S-adenosyl-L-methionine</name>
        <dbReference type="ChEBI" id="CHEBI:59789"/>
    </ligand>
</feature>
<evidence type="ECO:0000256" key="3">
    <source>
        <dbReference type="ARBA" id="ARBA00022691"/>
    </source>
</evidence>
<dbReference type="Gene3D" id="2.40.50.140">
    <property type="entry name" value="Nucleic acid-binding proteins"/>
    <property type="match status" value="1"/>
</dbReference>
<protein>
    <submittedName>
        <fullName evidence="7">23S rRNA (Uracil(1939)-C(5))-methyltransferase RlmD</fullName>
        <ecNumber evidence="7">2.1.1.190</ecNumber>
    </submittedName>
</protein>
<dbReference type="Pfam" id="PF05958">
    <property type="entry name" value="tRNA_U5-meth_tr"/>
    <property type="match status" value="1"/>
</dbReference>
<dbReference type="FunFam" id="2.40.50.140:FF:000097">
    <property type="entry name" value="23S rRNA (uracil(1939)-C(5))-methyltransferase RlmD"/>
    <property type="match status" value="1"/>
</dbReference>
<sequence length="419" mass="47497">MINTLKVDEIYESVITSLENEAKGVCKINGMVVFVPKALVGEKVRVRITEIKKNFARGKVVEILEPSKKRVTSKCPYYEECGGCSLRHQTKEENLKFKKEKVENALKRIGKIDALVDECIPCFKDDHYRNKVSFKVEDDRIGFYAEGTYQLVDVKYCLLAENKINDCLTVIRNYIKEHKNKIKNITIKHGNALDEVLIDIYSLSDKDIKILDYLITNINNLKTVIFNDKVVYGTGYINQISNGLMFACSSKSFFQVNDVQTEKLYQTALENAKLKNDDVVLDLYSGTGTISCITSSHVKKVIGIEIVEDAVLDAKQNLKINNINNVKFICGDVTKEVSKIKEKIDVIIVDPPRRGIDRKAIAIMKKISPKKIVYISCNPVTMARDLSYLTDLYDVKKVTPVDMFPNTAHVECVTVLNLK</sequence>
<dbReference type="PROSITE" id="PS50926">
    <property type="entry name" value="TRAM"/>
    <property type="match status" value="1"/>
</dbReference>
<dbReference type="FunFam" id="3.40.50.150:FF:000009">
    <property type="entry name" value="23S rRNA (Uracil(1939)-C(5))-methyltransferase RlmD"/>
    <property type="match status" value="1"/>
</dbReference>
<keyword evidence="1 4" id="KW-0489">Methyltransferase</keyword>
<dbReference type="SUPFAM" id="SSF50249">
    <property type="entry name" value="Nucleic acid-binding proteins"/>
    <property type="match status" value="1"/>
</dbReference>
<dbReference type="Proteomes" id="UP000824074">
    <property type="component" value="Unassembled WGS sequence"/>
</dbReference>
<evidence type="ECO:0000313" key="8">
    <source>
        <dbReference type="Proteomes" id="UP000824074"/>
    </source>
</evidence>
<gene>
    <name evidence="7" type="primary">rlmD</name>
    <name evidence="7" type="ORF">IAB68_04680</name>
</gene>
<dbReference type="GO" id="GO:0070041">
    <property type="term" value="F:rRNA (uridine-C5-)-methyltransferase activity"/>
    <property type="evidence" value="ECO:0007669"/>
    <property type="project" value="UniProtKB-ARBA"/>
</dbReference>
<keyword evidence="2 4" id="KW-0808">Transferase</keyword>
<feature type="binding site" evidence="4">
    <location>
        <position position="305"/>
    </location>
    <ligand>
        <name>S-adenosyl-L-methionine</name>
        <dbReference type="ChEBI" id="CHEBI:59789"/>
    </ligand>
</feature>
<dbReference type="InterPro" id="IPR002792">
    <property type="entry name" value="TRAM_dom"/>
</dbReference>